<dbReference type="Proteomes" id="UP000238350">
    <property type="component" value="Unassembled WGS sequence"/>
</dbReference>
<feature type="signal peptide" evidence="2">
    <location>
        <begin position="1"/>
        <end position="17"/>
    </location>
</feature>
<protein>
    <recommendedName>
        <fullName evidence="5">Cell wall mannoprotein 1</fullName>
    </recommendedName>
</protein>
<feature type="chain" id="PRO_5015517548" description="Cell wall mannoprotein 1" evidence="2">
    <location>
        <begin position="18"/>
        <end position="293"/>
    </location>
</feature>
<feature type="region of interest" description="Disordered" evidence="1">
    <location>
        <begin position="242"/>
        <end position="271"/>
    </location>
</feature>
<evidence type="ECO:0000313" key="3">
    <source>
        <dbReference type="EMBL" id="PRT56730.1"/>
    </source>
</evidence>
<keyword evidence="4" id="KW-1185">Reference proteome</keyword>
<dbReference type="AlphaFoldDB" id="A0A2T0FP19"/>
<gene>
    <name evidence="3" type="ORF">B9G98_04350</name>
</gene>
<dbReference type="Pfam" id="PF12296">
    <property type="entry name" value="HsbA"/>
    <property type="match status" value="1"/>
</dbReference>
<sequence>MLSQITIIAALYSLVAADAAGAISSLQSIVEDLDSKVQSWDSAAGLQGALVIQADIPSLTDAVANLSSELPSSVDNDQAKTLVSNLAPLGAAISALLNDLANKANDFQSVGATEIVKGDISELASPAADVVSKAINGLPTDADSDVLGSASSIVSVVSAGFSTGAEAFGAPTVAWPVVNVGDASAAASGASSAAASGASSAGSAAASDAASSAGSAAASDAASSAAKSDAAVTSAAETSSAAKSSAKSSSASNSTKTSSKSSSSSSSDKSSNAAVLTTYGVGAALAGAVAMLL</sequence>
<reference evidence="3 4" key="1">
    <citation type="submission" date="2017-04" db="EMBL/GenBank/DDBJ databases">
        <title>Genome sequencing of [Candida] sorbophila.</title>
        <authorList>
            <person name="Ahn J.O."/>
        </authorList>
    </citation>
    <scope>NUCLEOTIDE SEQUENCE [LARGE SCALE GENOMIC DNA]</scope>
    <source>
        <strain evidence="3 4">DS02</strain>
    </source>
</reference>
<evidence type="ECO:0000256" key="1">
    <source>
        <dbReference type="SAM" id="MobiDB-lite"/>
    </source>
</evidence>
<name>A0A2T0FP19_9ASCO</name>
<dbReference type="EMBL" id="NDIQ01000022">
    <property type="protein sequence ID" value="PRT56730.1"/>
    <property type="molecule type" value="Genomic_DNA"/>
</dbReference>
<proteinExistence type="predicted"/>
<accession>A0A2T0FP19</accession>
<dbReference type="GeneID" id="36518098"/>
<keyword evidence="2" id="KW-0732">Signal</keyword>
<evidence type="ECO:0008006" key="5">
    <source>
        <dbReference type="Google" id="ProtNLM"/>
    </source>
</evidence>
<dbReference type="RefSeq" id="XP_024666675.1">
    <property type="nucleotide sequence ID" value="XM_024810907.1"/>
</dbReference>
<dbReference type="InterPro" id="IPR021054">
    <property type="entry name" value="Cell_wall_mannoprotein_1"/>
</dbReference>
<comment type="caution">
    <text evidence="3">The sequence shown here is derived from an EMBL/GenBank/DDBJ whole genome shotgun (WGS) entry which is preliminary data.</text>
</comment>
<evidence type="ECO:0000256" key="2">
    <source>
        <dbReference type="SAM" id="SignalP"/>
    </source>
</evidence>
<organism evidence="3 4">
    <name type="scientific">Wickerhamiella sorbophila</name>
    <dbReference type="NCBI Taxonomy" id="45607"/>
    <lineage>
        <taxon>Eukaryota</taxon>
        <taxon>Fungi</taxon>
        <taxon>Dikarya</taxon>
        <taxon>Ascomycota</taxon>
        <taxon>Saccharomycotina</taxon>
        <taxon>Dipodascomycetes</taxon>
        <taxon>Dipodascales</taxon>
        <taxon>Trichomonascaceae</taxon>
        <taxon>Wickerhamiella</taxon>
    </lineage>
</organism>
<evidence type="ECO:0000313" key="4">
    <source>
        <dbReference type="Proteomes" id="UP000238350"/>
    </source>
</evidence>